<dbReference type="AlphaFoldDB" id="A0AAD3E610"/>
<evidence type="ECO:0000313" key="4">
    <source>
        <dbReference type="Proteomes" id="UP001054857"/>
    </source>
</evidence>
<feature type="compositionally biased region" description="Low complexity" evidence="2">
    <location>
        <begin position="250"/>
        <end position="281"/>
    </location>
</feature>
<dbReference type="Gene3D" id="1.20.5.170">
    <property type="match status" value="1"/>
</dbReference>
<evidence type="ECO:0008006" key="5">
    <source>
        <dbReference type="Google" id="ProtNLM"/>
    </source>
</evidence>
<accession>A0AAD3E610</accession>
<protein>
    <recommendedName>
        <fullName evidence="5">BZIP domain-containing protein</fullName>
    </recommendedName>
</protein>
<sequence length="338" mass="35922">MEELGLDPLGSLPSDLASYLDGSGFVGAGLEQPFLGDLEAIANRLELPSFDDAQDAQEIKLEDLPSTSNAALISQDEEDDTAAGRTGTTKRRRRTRTERQQVLNRLAQQRYRQRKKEKVQALQSTVGCLQSQLDRLSFLEAENTELRATTQQLGEQLASKDAALLHVQQQLRQTGFALRAQQERCAAHERQIAEQQQTVEAQRQQLRCSTFAGLDPQALSDRLLSIVKEALADAAAQGAFADHGSNGVTAASSSSSGSAPFGSASAAPSSSSSPSAQQQQQSAASMAAASLLLSDAVVQRISRTLTSCCRELVYATKGKQGAAAAAADTPSAIPVSCC</sequence>
<dbReference type="EMBL" id="BMAR01000059">
    <property type="protein sequence ID" value="GFR52216.1"/>
    <property type="molecule type" value="Genomic_DNA"/>
</dbReference>
<name>A0AAD3E610_9CHLO</name>
<reference evidence="3 4" key="1">
    <citation type="journal article" date="2021" name="Sci. Rep.">
        <title>Genome sequencing of the multicellular alga Astrephomene provides insights into convergent evolution of germ-soma differentiation.</title>
        <authorList>
            <person name="Yamashita S."/>
            <person name="Yamamoto K."/>
            <person name="Matsuzaki R."/>
            <person name="Suzuki S."/>
            <person name="Yamaguchi H."/>
            <person name="Hirooka S."/>
            <person name="Minakuchi Y."/>
            <person name="Miyagishima S."/>
            <person name="Kawachi M."/>
            <person name="Toyoda A."/>
            <person name="Nozaki H."/>
        </authorList>
    </citation>
    <scope>NUCLEOTIDE SEQUENCE [LARGE SCALE GENOMIC DNA]</scope>
    <source>
        <strain evidence="3 4">NIES-4017</strain>
    </source>
</reference>
<gene>
    <name evidence="3" type="ORF">Agub_g14757</name>
</gene>
<comment type="caution">
    <text evidence="3">The sequence shown here is derived from an EMBL/GenBank/DDBJ whole genome shotgun (WGS) entry which is preliminary data.</text>
</comment>
<dbReference type="GO" id="GO:0003700">
    <property type="term" value="F:DNA-binding transcription factor activity"/>
    <property type="evidence" value="ECO:0007669"/>
    <property type="project" value="InterPro"/>
</dbReference>
<proteinExistence type="predicted"/>
<evidence type="ECO:0000256" key="2">
    <source>
        <dbReference type="SAM" id="MobiDB-lite"/>
    </source>
</evidence>
<dbReference type="Proteomes" id="UP001054857">
    <property type="component" value="Unassembled WGS sequence"/>
</dbReference>
<keyword evidence="1" id="KW-0175">Coiled coil</keyword>
<keyword evidence="4" id="KW-1185">Reference proteome</keyword>
<dbReference type="SUPFAM" id="SSF57959">
    <property type="entry name" value="Leucine zipper domain"/>
    <property type="match status" value="1"/>
</dbReference>
<organism evidence="3 4">
    <name type="scientific">Astrephomene gubernaculifera</name>
    <dbReference type="NCBI Taxonomy" id="47775"/>
    <lineage>
        <taxon>Eukaryota</taxon>
        <taxon>Viridiplantae</taxon>
        <taxon>Chlorophyta</taxon>
        <taxon>core chlorophytes</taxon>
        <taxon>Chlorophyceae</taxon>
        <taxon>CS clade</taxon>
        <taxon>Chlamydomonadales</taxon>
        <taxon>Astrephomenaceae</taxon>
        <taxon>Astrephomene</taxon>
    </lineage>
</organism>
<evidence type="ECO:0000256" key="1">
    <source>
        <dbReference type="SAM" id="Coils"/>
    </source>
</evidence>
<feature type="coiled-coil region" evidence="1">
    <location>
        <begin position="129"/>
        <end position="205"/>
    </location>
</feature>
<evidence type="ECO:0000313" key="3">
    <source>
        <dbReference type="EMBL" id="GFR52216.1"/>
    </source>
</evidence>
<dbReference type="InterPro" id="IPR046347">
    <property type="entry name" value="bZIP_sf"/>
</dbReference>
<feature type="region of interest" description="Disordered" evidence="2">
    <location>
        <begin position="242"/>
        <end position="281"/>
    </location>
</feature>
<feature type="region of interest" description="Disordered" evidence="2">
    <location>
        <begin position="63"/>
        <end position="98"/>
    </location>
</feature>